<dbReference type="AlphaFoldDB" id="K1TEM5"/>
<protein>
    <recommendedName>
        <fullName evidence="2">DUF4364 family protein</fullName>
    </recommendedName>
</protein>
<comment type="caution">
    <text evidence="1">The sequence shown here is derived from an EMBL/GenBank/DDBJ whole genome shotgun (WGS) entry which is preliminary data.</text>
</comment>
<proteinExistence type="predicted"/>
<sequence>MAEAFTAGVKMGGLTNDTEIRILLCYLIKSVGPVTREAMEAALLQEELVNYFEFVGALNDLVAQGLAIEGTNGYTITEKGTTVAQTLSEDLPRSVRESAILAVIRIQSWVHKAAQNHADIEKDGDRYRVT</sequence>
<feature type="non-terminal residue" evidence="1">
    <location>
        <position position="130"/>
    </location>
</feature>
<name>K1TEM5_9ZZZZ</name>
<organism evidence="1">
    <name type="scientific">human gut metagenome</name>
    <dbReference type="NCBI Taxonomy" id="408170"/>
    <lineage>
        <taxon>unclassified sequences</taxon>
        <taxon>metagenomes</taxon>
        <taxon>organismal metagenomes</taxon>
    </lineage>
</organism>
<dbReference type="Pfam" id="PF14277">
    <property type="entry name" value="DUF4364"/>
    <property type="match status" value="1"/>
</dbReference>
<accession>K1TEM5</accession>
<evidence type="ECO:0008006" key="2">
    <source>
        <dbReference type="Google" id="ProtNLM"/>
    </source>
</evidence>
<gene>
    <name evidence="1" type="ORF">LEA_14265</name>
</gene>
<evidence type="ECO:0000313" key="1">
    <source>
        <dbReference type="EMBL" id="EKC57636.1"/>
    </source>
</evidence>
<reference evidence="1" key="1">
    <citation type="journal article" date="2013" name="Environ. Microbiol.">
        <title>Microbiota from the distal guts of lean and obese adolescents exhibit partial functional redundancy besides clear differences in community structure.</title>
        <authorList>
            <person name="Ferrer M."/>
            <person name="Ruiz A."/>
            <person name="Lanza F."/>
            <person name="Haange S.B."/>
            <person name="Oberbach A."/>
            <person name="Till H."/>
            <person name="Bargiela R."/>
            <person name="Campoy C."/>
            <person name="Segura M.T."/>
            <person name="Richter M."/>
            <person name="von Bergen M."/>
            <person name="Seifert J."/>
            <person name="Suarez A."/>
        </authorList>
    </citation>
    <scope>NUCLEOTIDE SEQUENCE</scope>
</reference>
<dbReference type="InterPro" id="IPR025374">
    <property type="entry name" value="DUF4364"/>
</dbReference>
<dbReference type="EMBL" id="AJWY01009689">
    <property type="protein sequence ID" value="EKC57636.1"/>
    <property type="molecule type" value="Genomic_DNA"/>
</dbReference>